<evidence type="ECO:0000313" key="3">
    <source>
        <dbReference type="EMBL" id="CAF0718895.1"/>
    </source>
</evidence>
<dbReference type="OrthoDB" id="70142at2759"/>
<proteinExistence type="inferred from homology"/>
<evidence type="ECO:0000313" key="4">
    <source>
        <dbReference type="Proteomes" id="UP000663879"/>
    </source>
</evidence>
<gene>
    <name evidence="3" type="ORF">OXX778_LOCUS1994</name>
</gene>
<keyword evidence="4" id="KW-1185">Reference proteome</keyword>
<dbReference type="Proteomes" id="UP000663879">
    <property type="component" value="Unassembled WGS sequence"/>
</dbReference>
<sequence length="759" mass="88182">MTEKEDKPFGMNWIDSSYYETLLPSTPWQNINDILSPELAKSVREQFNNPQRKQMLIELLGTQFKRSYLTNEDDNPQILFPPFMSDDQRKKLENEAKSWLQIKINDIALKKKCAIKSDQTEDNLSVEMKDYLEHTYNIVSTSFDRYLYLKQNNIEFTNAQDDDEDKKSIAKQNDLRDALRKRQSENVDKTKKGLSSEYSEIISESLLTILKKDSRRIAFVLQKLIGQQLSNNLRVFIWSDILMRHERKKIDPKSIPIDIDLLVRKNFANGVTRGKNELKISDPSQTPIAGLIENGVIETYSKVFCLNDYLNETHLRQTMKVLNVLYCYSRDYEPFYIYWLLPFQLTFKMDKSKSELIYDLAMYLDLYVKNLFPIWNEIFTIAAKVDQDLLINDPAFYEHLKKISKINPKINPKDFVNEIILSEQKKLPVNNDDKNSIRSKKEILTEHAIYVRKWIAEGFAGVLKTNALLYVWDQLFMSLWSSNDFEIIAKSLLYLLKAQFMRARDHDEMRKVFFEGPHKLLTADIQSAFMHLSSGRKENEVAYLNTRETGSVNDINGYYAKLDGQKTRSVLDPIGVKDIFMKLVVPKQSSTSDFDSSRIIVEIILYHGKKRINRKQTTSIPNIKDIKPTIKDAKIYELMIPNERIIFEMSELNQESSDSKGVFALVIVKHQNSSFSEFVLGHCKMSIYSPQKIGSLSTWDVLNGKTRRLLHPGVPPEDLDKIGSIPSTSFKDRLGPDSFIELVLYDPNSESYLKKSKDF</sequence>
<protein>
    <recommendedName>
        <fullName evidence="2">C2 PI3K-type domain-containing protein</fullName>
    </recommendedName>
</protein>
<evidence type="ECO:0000256" key="1">
    <source>
        <dbReference type="PROSITE-ProRule" id="PRU00880"/>
    </source>
</evidence>
<name>A0A813MDZ2_9BILA</name>
<dbReference type="InterPro" id="IPR035969">
    <property type="entry name" value="Rab-GAP_TBC_sf"/>
</dbReference>
<dbReference type="EMBL" id="CAJNOC010000143">
    <property type="protein sequence ID" value="CAF0718895.1"/>
    <property type="molecule type" value="Genomic_DNA"/>
</dbReference>
<organism evidence="3 4">
    <name type="scientific">Brachionus calyciflorus</name>
    <dbReference type="NCBI Taxonomy" id="104777"/>
    <lineage>
        <taxon>Eukaryota</taxon>
        <taxon>Metazoa</taxon>
        <taxon>Spiralia</taxon>
        <taxon>Gnathifera</taxon>
        <taxon>Rotifera</taxon>
        <taxon>Eurotatoria</taxon>
        <taxon>Monogononta</taxon>
        <taxon>Pseudotrocha</taxon>
        <taxon>Ploima</taxon>
        <taxon>Brachionidae</taxon>
        <taxon>Brachionus</taxon>
    </lineage>
</organism>
<dbReference type="AlphaFoldDB" id="A0A813MDZ2"/>
<comment type="caution">
    <text evidence="3">The sequence shown here is derived from an EMBL/GenBank/DDBJ whole genome shotgun (WGS) entry which is preliminary data.</text>
</comment>
<accession>A0A813MDZ2</accession>
<feature type="domain" description="C2 PI3K-type" evidence="2">
    <location>
        <begin position="579"/>
        <end position="748"/>
    </location>
</feature>
<comment type="similarity">
    <text evidence="1">Belongs to the PI3/PI4-kinase family.</text>
</comment>
<dbReference type="PROSITE" id="PS51547">
    <property type="entry name" value="C2_PI3K"/>
    <property type="match status" value="1"/>
</dbReference>
<reference evidence="3" key="1">
    <citation type="submission" date="2021-02" db="EMBL/GenBank/DDBJ databases">
        <authorList>
            <person name="Nowell W R."/>
        </authorList>
    </citation>
    <scope>NUCLEOTIDE SEQUENCE</scope>
    <source>
        <strain evidence="3">Ploen Becks lab</strain>
    </source>
</reference>
<evidence type="ECO:0000259" key="2">
    <source>
        <dbReference type="PROSITE" id="PS51547"/>
    </source>
</evidence>
<dbReference type="InterPro" id="IPR002420">
    <property type="entry name" value="PI3K-type_C2_dom"/>
</dbReference>
<dbReference type="SUPFAM" id="SSF47923">
    <property type="entry name" value="Ypt/Rab-GAP domain of gyp1p"/>
    <property type="match status" value="1"/>
</dbReference>